<evidence type="ECO:0008006" key="3">
    <source>
        <dbReference type="Google" id="ProtNLM"/>
    </source>
</evidence>
<reference evidence="1 2" key="1">
    <citation type="submission" date="2017-04" db="EMBL/GenBank/DDBJ databases">
        <authorList>
            <person name="Afonso C.L."/>
            <person name="Miller P.J."/>
            <person name="Scott M.A."/>
            <person name="Spackman E."/>
            <person name="Goraichik I."/>
            <person name="Dimitrov K.M."/>
            <person name="Suarez D.L."/>
            <person name="Swayne D.E."/>
        </authorList>
    </citation>
    <scope>NUCLEOTIDE SEQUENCE [LARGE SCALE GENOMIC DNA]</scope>
    <source>
        <strain evidence="1 2">DSM 3385</strain>
    </source>
</reference>
<dbReference type="EMBL" id="FWXY01000005">
    <property type="protein sequence ID" value="SMC61397.1"/>
    <property type="molecule type" value="Genomic_DNA"/>
</dbReference>
<dbReference type="Gene3D" id="3.20.20.210">
    <property type="match status" value="1"/>
</dbReference>
<proteinExistence type="predicted"/>
<dbReference type="STRING" id="1121400.SAMN02746065_105190"/>
<dbReference type="InterPro" id="IPR038071">
    <property type="entry name" value="UROD/MetE-like_sf"/>
</dbReference>
<organism evidence="1 2">
    <name type="scientific">Desulfocicer vacuolatum DSM 3385</name>
    <dbReference type="NCBI Taxonomy" id="1121400"/>
    <lineage>
        <taxon>Bacteria</taxon>
        <taxon>Pseudomonadati</taxon>
        <taxon>Thermodesulfobacteriota</taxon>
        <taxon>Desulfobacteria</taxon>
        <taxon>Desulfobacterales</taxon>
        <taxon>Desulfobacteraceae</taxon>
        <taxon>Desulfocicer</taxon>
    </lineage>
</organism>
<dbReference type="Proteomes" id="UP000192418">
    <property type="component" value="Unassembled WGS sequence"/>
</dbReference>
<keyword evidence="2" id="KW-1185">Reference proteome</keyword>
<gene>
    <name evidence="1" type="ORF">SAMN02746065_105190</name>
</gene>
<evidence type="ECO:0000313" key="1">
    <source>
        <dbReference type="EMBL" id="SMC61397.1"/>
    </source>
</evidence>
<name>A0A1W2AL25_9BACT</name>
<accession>A0A1W2AL25</accession>
<evidence type="ECO:0000313" key="2">
    <source>
        <dbReference type="Proteomes" id="UP000192418"/>
    </source>
</evidence>
<dbReference type="SUPFAM" id="SSF51726">
    <property type="entry name" value="UROD/MetE-like"/>
    <property type="match status" value="1"/>
</dbReference>
<sequence length="322" mass="35265">MGAVAPPSEEGMVFQFAPGMPGLTRKENKDVYINTQVADFQEEMLAFYEAYLSICDDPGLIENSRFALTSETARGFSVFMETVSNLPHAPWAVKGQVTGPITMGIGMKDQAGKLLFYDEQMRDIVTKQVAMKALWQVSQLSRLDCDHPPIIFLDEPGVVGFGSSTYISITREQIVESLGTCIDAIHKGGGVAGIHICANGDWSLALASGTDIINFDAFSYFDRLILYKDELKTFIKNGGILAWGIVPTSSPEYIDSASTDSLYTMWSEQLAQLESLGIARDKILSQTLITPSCGTGSLDLEHAVKVLKLTRDLSLKIRETLN</sequence>
<protein>
    <recommendedName>
        <fullName evidence="3">Methionine synthase</fullName>
    </recommendedName>
</protein>
<dbReference type="AlphaFoldDB" id="A0A1W2AL25"/>